<evidence type="ECO:0000313" key="3">
    <source>
        <dbReference type="EMBL" id="TKA94559.1"/>
    </source>
</evidence>
<feature type="domain" description="ABC-type glycine betaine transport system substrate-binding" evidence="2">
    <location>
        <begin position="29"/>
        <end position="301"/>
    </location>
</feature>
<proteinExistence type="predicted"/>
<dbReference type="InterPro" id="IPR007210">
    <property type="entry name" value="ABC_Gly_betaine_transp_sub-bd"/>
</dbReference>
<dbReference type="Gene3D" id="3.40.190.10">
    <property type="entry name" value="Periplasmic binding protein-like II"/>
    <property type="match status" value="1"/>
</dbReference>
<dbReference type="GO" id="GO:0022857">
    <property type="term" value="F:transmembrane transporter activity"/>
    <property type="evidence" value="ECO:0007669"/>
    <property type="project" value="InterPro"/>
</dbReference>
<gene>
    <name evidence="3" type="ORF">FAZ78_21695</name>
</gene>
<feature type="chain" id="PRO_5020828664" evidence="1">
    <location>
        <begin position="26"/>
        <end position="307"/>
    </location>
</feature>
<evidence type="ECO:0000313" key="4">
    <source>
        <dbReference type="Proteomes" id="UP000306340"/>
    </source>
</evidence>
<evidence type="ECO:0000259" key="2">
    <source>
        <dbReference type="Pfam" id="PF04069"/>
    </source>
</evidence>
<dbReference type="Proteomes" id="UP000306340">
    <property type="component" value="Unassembled WGS sequence"/>
</dbReference>
<dbReference type="GO" id="GO:0043190">
    <property type="term" value="C:ATP-binding cassette (ABC) transporter complex"/>
    <property type="evidence" value="ECO:0007669"/>
    <property type="project" value="InterPro"/>
</dbReference>
<feature type="signal peptide" evidence="1">
    <location>
        <begin position="1"/>
        <end position="25"/>
    </location>
</feature>
<dbReference type="InterPro" id="IPR006311">
    <property type="entry name" value="TAT_signal"/>
</dbReference>
<reference evidence="3 4" key="1">
    <citation type="submission" date="2019-04" db="EMBL/GenBank/DDBJ databases">
        <title>Crypto-aerobic microbial life in anoxic (sulfidic) marine sediments.</title>
        <authorList>
            <person name="Bhattacharya S."/>
            <person name="Roy C."/>
            <person name="Mondal N."/>
            <person name="Sarkar J."/>
            <person name="Mandal S."/>
            <person name="Rameez M.J."/>
            <person name="Ghosh W."/>
        </authorList>
    </citation>
    <scope>NUCLEOTIDE SEQUENCE [LARGE SCALE GENOMIC DNA]</scope>
    <source>
        <strain evidence="3 4">SBBC</strain>
    </source>
</reference>
<dbReference type="RefSeq" id="WP_136794331.1">
    <property type="nucleotide sequence ID" value="NZ_SWAU01000327.1"/>
</dbReference>
<keyword evidence="1" id="KW-0732">Signal</keyword>
<dbReference type="EMBL" id="SWAU01000327">
    <property type="protein sequence ID" value="TKA94559.1"/>
    <property type="molecule type" value="Genomic_DNA"/>
</dbReference>
<accession>A0A4U0YUY3</accession>
<dbReference type="SUPFAM" id="SSF53850">
    <property type="entry name" value="Periplasmic binding protein-like II"/>
    <property type="match status" value="1"/>
</dbReference>
<evidence type="ECO:0000256" key="1">
    <source>
        <dbReference type="SAM" id="SignalP"/>
    </source>
</evidence>
<dbReference type="Pfam" id="PF04069">
    <property type="entry name" value="OpuAC"/>
    <property type="match status" value="1"/>
</dbReference>
<sequence>MTLLFPRRTLLGALAALTLTAGASAAQEAVRVGSKLDAEGALLGSIIIQVLEANGIATENRLQLGPTNIVRDALTAGEIDIYPEYTGNAGFFFSNDTDPAWKNAGQAAAKAAELDAANDIVWLKPAPANNTWAIALREDTATAGGLTSLEDLPEYLSGGGDFKLAASAEFVESPAALPAFQEAYGFTLTPEQLLILAGGDTAATIRAAAEQTSGVNAAMVYGTDGAIAALGLVVLEDSKGAQAVYEPAPTVRKEVLDAHPEIRDLLDPVFATLDAPTLRELNALIQVEGQDITTVATDYLTAEGFLK</sequence>
<comment type="caution">
    <text evidence="3">The sequence shown here is derived from an EMBL/GenBank/DDBJ whole genome shotgun (WGS) entry which is preliminary data.</text>
</comment>
<dbReference type="CDD" id="cd13616">
    <property type="entry name" value="PBP2_OsmF"/>
    <property type="match status" value="1"/>
</dbReference>
<protein>
    <submittedName>
        <fullName evidence="3">ABC transporter substrate-binding protein</fullName>
    </submittedName>
</protein>
<dbReference type="Gene3D" id="3.40.190.120">
    <property type="entry name" value="Osmoprotection protein (prox), domain 2"/>
    <property type="match status" value="1"/>
</dbReference>
<organism evidence="3 4">
    <name type="scientific">Cereibacter changlensis</name>
    <dbReference type="NCBI Taxonomy" id="402884"/>
    <lineage>
        <taxon>Bacteria</taxon>
        <taxon>Pseudomonadati</taxon>
        <taxon>Pseudomonadota</taxon>
        <taxon>Alphaproteobacteria</taxon>
        <taxon>Rhodobacterales</taxon>
        <taxon>Paracoccaceae</taxon>
        <taxon>Cereibacter</taxon>
    </lineage>
</organism>
<dbReference type="AlphaFoldDB" id="A0A4U0YUY3"/>
<name>A0A4U0YUY3_9RHOB</name>
<dbReference type="PROSITE" id="PS51318">
    <property type="entry name" value="TAT"/>
    <property type="match status" value="1"/>
</dbReference>